<sequence>MSDDFVRLVTSANPAFRQYQPANTGYPPSGSSPQHNTQLSFDAGGQSGQLDPFFDDDDEAPDSAFGPPRHMQAMQSKESGLPLTRNAALPAGVGGSQVSVAPDQDFLQDWDDVPPPSKRSSLPFAGSKSFPGTSTGFQEKGVSKPKKQWKWPWQKGDEVLEGERVIALNNPGANSGYCSNSVSTSKYNAVTFVPKFLFEQFSKYANLFFLFTACIQQIPDVSPTNRWTTIAPLSVVLLASAFKETQEDLKRHQSDAELNARKAKVLTSDASFVEKKWKDIRVGDVVRLESDEFIPADMLLLSSSEPEGFCYIETSNLDGETNLKIKQASPQTANLTSPHLVIGLHGTLRSEHPNNSLYTYEGTMELTSSAGVPKQVPLGPDQMLLRGAQIRNTPWLYGLVWFFASSQWYLVEQATVSGRAKGFIEDILTFIILYNNLIPISLIVTMEVVKFQQAQLINFDLDMYYPKTDTPALCRTSSLVEELGQIEYVFSDKTGTLTCNEMEFRCCTIAGVAYADVVDESKRGEGEDGRDGWRTFAEMRSLLDGSANPFVDVSSGSGGGEREVVHEFLTLLAVCHTVIPENRDGKMFYQASSPDEAALVAGAELLGYQFHTRKPKSVFVNIQGQSMEYEILNVCEFNSTRKRMSTVVRGPDGRIKLYCKGADTVILERLSEKQPYTEKTLMHLEDYATEGLRTLCIAYRDVPEAEYREWVAIYDQAAATINGRGEALDKAAEIIEKDMFLLGATAIEDKLQDGVPDTIHTLQMAGIKVWVLTGDRQETAINIGMSCRLISESMNLVIVNEETSHETHEFINKRLSAIKSQRNSGELEDLALIIDGKSLTFALEKEISKTFLELAIMCKAVICCRVSPLQKALVVKLVKKNQKSILLAIGDGANDVSMIQAAHVGVGISGVEGLQAARAADVAISQFRYLKKLLLVHGAWSYQRLSKLILYSFYKNIVLYMTQFWYSFFNNFSGQIAYESWTLSLYNVVFTLLPPLVIGVFDQFVSARILDRYPQLYMLGQRNAFFTRTAFWLWIGNALYHSLILFGFSVILFWGDLKLANGWDSGHWFWGTTLYLAVLLTVLGKAALISDLWTKYTVAAIPGSFIFAMVFLPFYAVVAPAIGFSTEYRGIVNRLWTDGVFYFVLLLIPIFCLSRDFAWKYYRRTYIPQTYHIAQEIQKYNIPDYRPRQEQFQKAIKKVRAVQRMKRNRGFAFSQTEDASRQDQARLIRAYDTSKAGAKPSGY</sequence>
<evidence type="ECO:0000256" key="6">
    <source>
        <dbReference type="ARBA" id="ARBA00022692"/>
    </source>
</evidence>
<evidence type="ECO:0000256" key="12">
    <source>
        <dbReference type="ARBA" id="ARBA00022989"/>
    </source>
</evidence>
<comment type="catalytic activity">
    <reaction evidence="16">
        <text>a 1,2-diacyl-sn-glycero-3-phosphoethanolamine(out) + ATP + H2O = a 1,2-diacyl-sn-glycero-3-phosphoethanolamine(in) + ADP + phosphate + H(+)</text>
        <dbReference type="Rhea" id="RHEA:66132"/>
        <dbReference type="ChEBI" id="CHEBI:15377"/>
        <dbReference type="ChEBI" id="CHEBI:15378"/>
        <dbReference type="ChEBI" id="CHEBI:30616"/>
        <dbReference type="ChEBI" id="CHEBI:43474"/>
        <dbReference type="ChEBI" id="CHEBI:64612"/>
        <dbReference type="ChEBI" id="CHEBI:456216"/>
    </reaction>
    <physiologicalReaction direction="left-to-right" evidence="16">
        <dbReference type="Rhea" id="RHEA:66133"/>
    </physiologicalReaction>
</comment>
<evidence type="ECO:0000256" key="13">
    <source>
        <dbReference type="ARBA" id="ARBA00023034"/>
    </source>
</evidence>
<dbReference type="InterPro" id="IPR006539">
    <property type="entry name" value="P-type_ATPase_IV"/>
</dbReference>
<comment type="cofactor">
    <cofactor evidence="1 20">
        <name>Mg(2+)</name>
        <dbReference type="ChEBI" id="CHEBI:18420"/>
    </cofactor>
</comment>
<feature type="domain" description="P-type ATPase C-terminal" evidence="25">
    <location>
        <begin position="917"/>
        <end position="1169"/>
    </location>
</feature>
<feature type="transmembrane region" description="Helical" evidence="21">
    <location>
        <begin position="1135"/>
        <end position="1154"/>
    </location>
</feature>
<dbReference type="InterPro" id="IPR018303">
    <property type="entry name" value="ATPase_P-typ_P_site"/>
</dbReference>
<comment type="catalytic activity">
    <reaction evidence="17">
        <text>a 1,2-diacyl-sn-glycero-3-phospho-L-serine(out) + ATP + H2O = a 1,2-diacyl-sn-glycero-3-phospho-L-serine(in) + ADP + phosphate + H(+)</text>
        <dbReference type="Rhea" id="RHEA:38567"/>
        <dbReference type="ChEBI" id="CHEBI:15377"/>
        <dbReference type="ChEBI" id="CHEBI:15378"/>
        <dbReference type="ChEBI" id="CHEBI:30616"/>
        <dbReference type="ChEBI" id="CHEBI:43474"/>
        <dbReference type="ChEBI" id="CHEBI:57262"/>
        <dbReference type="ChEBI" id="CHEBI:456216"/>
    </reaction>
    <physiologicalReaction direction="left-to-right" evidence="17">
        <dbReference type="Rhea" id="RHEA:38568"/>
    </physiologicalReaction>
</comment>
<feature type="active site" description="4-aspartylphosphate intermediate" evidence="18">
    <location>
        <position position="492"/>
    </location>
</feature>
<organism evidence="26 27">
    <name type="scientific">Meripilus lineatus</name>
    <dbReference type="NCBI Taxonomy" id="2056292"/>
    <lineage>
        <taxon>Eukaryota</taxon>
        <taxon>Fungi</taxon>
        <taxon>Dikarya</taxon>
        <taxon>Basidiomycota</taxon>
        <taxon>Agaricomycotina</taxon>
        <taxon>Agaricomycetes</taxon>
        <taxon>Polyporales</taxon>
        <taxon>Meripilaceae</taxon>
        <taxon>Meripilus</taxon>
    </lineage>
</organism>
<comment type="similarity">
    <text evidence="5 21">Belongs to the cation transport ATPase (P-type) (TC 3.A.3) family. Type IV subfamily.</text>
</comment>
<feature type="region of interest" description="Disordered" evidence="22">
    <location>
        <begin position="115"/>
        <end position="143"/>
    </location>
</feature>
<feature type="binding site" evidence="19">
    <location>
        <position position="774"/>
    </location>
    <ligand>
        <name>ATP</name>
        <dbReference type="ChEBI" id="CHEBI:30616"/>
    </ligand>
</feature>
<dbReference type="SUPFAM" id="SSF81660">
    <property type="entry name" value="Metal cation-transporting ATPase, ATP-binding domain N"/>
    <property type="match status" value="1"/>
</dbReference>
<dbReference type="InterPro" id="IPR023299">
    <property type="entry name" value="ATPase_P-typ_cyto_dom_N"/>
</dbReference>
<dbReference type="Pfam" id="PF16209">
    <property type="entry name" value="PhoLip_ATPase_N"/>
    <property type="match status" value="1"/>
</dbReference>
<dbReference type="Gene3D" id="3.40.50.1000">
    <property type="entry name" value="HAD superfamily/HAD-like"/>
    <property type="match status" value="1"/>
</dbReference>
<feature type="compositionally biased region" description="Polar residues" evidence="22">
    <location>
        <begin position="29"/>
        <end position="40"/>
    </location>
</feature>
<dbReference type="PANTHER" id="PTHR24092:SF150">
    <property type="entry name" value="PHOSPHOLIPID-TRANSPORTING ATPASE"/>
    <property type="match status" value="1"/>
</dbReference>
<dbReference type="GO" id="GO:0032456">
    <property type="term" value="P:endocytic recycling"/>
    <property type="evidence" value="ECO:0007669"/>
    <property type="project" value="TreeGrafter"/>
</dbReference>
<feature type="binding site" evidence="19">
    <location>
        <position position="773"/>
    </location>
    <ligand>
        <name>ATP</name>
        <dbReference type="ChEBI" id="CHEBI:30616"/>
    </ligand>
</feature>
<comment type="subcellular location">
    <subcellularLocation>
        <location evidence="3">Endomembrane system</location>
    </subcellularLocation>
    <subcellularLocation>
        <location evidence="4">Golgi apparatus</location>
    </subcellularLocation>
    <subcellularLocation>
        <location evidence="2 21">Membrane</location>
        <topology evidence="2 21">Multi-pass membrane protein</topology>
    </subcellularLocation>
</comment>
<dbReference type="InterPro" id="IPR036412">
    <property type="entry name" value="HAD-like_sf"/>
</dbReference>
<dbReference type="CDD" id="cd02073">
    <property type="entry name" value="P-type_ATPase_APLT_Dnf-like"/>
    <property type="match status" value="1"/>
</dbReference>
<evidence type="ECO:0000256" key="11">
    <source>
        <dbReference type="ARBA" id="ARBA00022967"/>
    </source>
</evidence>
<dbReference type="GO" id="GO:0140326">
    <property type="term" value="F:ATPase-coupled intramembrane lipid transporter activity"/>
    <property type="evidence" value="ECO:0007669"/>
    <property type="project" value="UniProtKB-EC"/>
</dbReference>
<dbReference type="InterPro" id="IPR032630">
    <property type="entry name" value="P_typ_ATPase_c"/>
</dbReference>
<dbReference type="GO" id="GO:0045332">
    <property type="term" value="P:phospholipid translocation"/>
    <property type="evidence" value="ECO:0007669"/>
    <property type="project" value="TreeGrafter"/>
</dbReference>
<evidence type="ECO:0000313" key="27">
    <source>
        <dbReference type="Proteomes" id="UP001212997"/>
    </source>
</evidence>
<dbReference type="NCBIfam" id="TIGR01652">
    <property type="entry name" value="ATPase-Plipid"/>
    <property type="match status" value="1"/>
</dbReference>
<keyword evidence="27" id="KW-1185">Reference proteome</keyword>
<evidence type="ECO:0000256" key="1">
    <source>
        <dbReference type="ARBA" id="ARBA00001946"/>
    </source>
</evidence>
<evidence type="ECO:0000259" key="23">
    <source>
        <dbReference type="Pfam" id="PF00122"/>
    </source>
</evidence>
<feature type="transmembrane region" description="Helical" evidence="21">
    <location>
        <begin position="1067"/>
        <end position="1088"/>
    </location>
</feature>
<evidence type="ECO:0000256" key="10">
    <source>
        <dbReference type="ARBA" id="ARBA00022842"/>
    </source>
</evidence>
<dbReference type="Gene3D" id="3.40.1110.10">
    <property type="entry name" value="Calcium-transporting ATPase, cytoplasmic domain N"/>
    <property type="match status" value="1"/>
</dbReference>
<comment type="caution">
    <text evidence="26">The sequence shown here is derived from an EMBL/GenBank/DDBJ whole genome shotgun (WGS) entry which is preliminary data.</text>
</comment>
<keyword evidence="12 21" id="KW-1133">Transmembrane helix</keyword>
<dbReference type="GO" id="GO:0005802">
    <property type="term" value="C:trans-Golgi network"/>
    <property type="evidence" value="ECO:0007669"/>
    <property type="project" value="TreeGrafter"/>
</dbReference>
<dbReference type="FunFam" id="3.40.1110.10:FF:000064">
    <property type="entry name" value="Phospholipid-transporting ATPase"/>
    <property type="match status" value="1"/>
</dbReference>
<evidence type="ECO:0000256" key="2">
    <source>
        <dbReference type="ARBA" id="ARBA00004141"/>
    </source>
</evidence>
<feature type="region of interest" description="Disordered" evidence="22">
    <location>
        <begin position="12"/>
        <end position="80"/>
    </location>
</feature>
<evidence type="ECO:0000256" key="4">
    <source>
        <dbReference type="ARBA" id="ARBA00004555"/>
    </source>
</evidence>
<feature type="binding site" evidence="19">
    <location>
        <position position="895"/>
    </location>
    <ligand>
        <name>ATP</name>
        <dbReference type="ChEBI" id="CHEBI:30616"/>
    </ligand>
</feature>
<protein>
    <recommendedName>
        <fullName evidence="21">Phospholipid-transporting ATPase</fullName>
        <ecNumber evidence="21">7.6.2.1</ecNumber>
    </recommendedName>
</protein>
<dbReference type="InterPro" id="IPR044492">
    <property type="entry name" value="P_typ_ATPase_HD_dom"/>
</dbReference>
<dbReference type="NCBIfam" id="TIGR01494">
    <property type="entry name" value="ATPase_P-type"/>
    <property type="match status" value="3"/>
</dbReference>
<dbReference type="SFLD" id="SFLDF00027">
    <property type="entry name" value="p-type_atpase"/>
    <property type="match status" value="1"/>
</dbReference>
<feature type="domain" description="P-type ATPase A" evidence="23">
    <location>
        <begin position="258"/>
        <end position="327"/>
    </location>
</feature>
<evidence type="ECO:0000259" key="24">
    <source>
        <dbReference type="Pfam" id="PF16209"/>
    </source>
</evidence>
<evidence type="ECO:0000256" key="16">
    <source>
        <dbReference type="ARBA" id="ARBA00049128"/>
    </source>
</evidence>
<dbReference type="Gene3D" id="2.70.150.10">
    <property type="entry name" value="Calcium-transporting ATPase, cytoplasmic transduction domain A"/>
    <property type="match status" value="1"/>
</dbReference>
<comment type="catalytic activity">
    <reaction evidence="15 21">
        <text>ATP + H2O + phospholipidSide 1 = ADP + phosphate + phospholipidSide 2.</text>
        <dbReference type="EC" id="7.6.2.1"/>
    </reaction>
</comment>
<dbReference type="GO" id="GO:0000287">
    <property type="term" value="F:magnesium ion binding"/>
    <property type="evidence" value="ECO:0007669"/>
    <property type="project" value="UniProtKB-UniRule"/>
</dbReference>
<feature type="binding site" evidence="19">
    <location>
        <position position="871"/>
    </location>
    <ligand>
        <name>ATP</name>
        <dbReference type="ChEBI" id="CHEBI:30616"/>
    </ligand>
</feature>
<feature type="binding site" evidence="19">
    <location>
        <position position="494"/>
    </location>
    <ligand>
        <name>ATP</name>
        <dbReference type="ChEBI" id="CHEBI:30616"/>
    </ligand>
</feature>
<keyword evidence="7 20" id="KW-0479">Metal-binding</keyword>
<dbReference type="SUPFAM" id="SSF56784">
    <property type="entry name" value="HAD-like"/>
    <property type="match status" value="1"/>
</dbReference>
<evidence type="ECO:0000256" key="18">
    <source>
        <dbReference type="PIRSR" id="PIRSR606539-1"/>
    </source>
</evidence>
<evidence type="ECO:0000256" key="22">
    <source>
        <dbReference type="SAM" id="MobiDB-lite"/>
    </source>
</evidence>
<feature type="domain" description="P-type ATPase N-terminal" evidence="24">
    <location>
        <begin position="167"/>
        <end position="230"/>
    </location>
</feature>
<gene>
    <name evidence="26" type="ORF">NLI96_g6868</name>
</gene>
<dbReference type="InterPro" id="IPR001757">
    <property type="entry name" value="P_typ_ATPase"/>
</dbReference>
<dbReference type="SFLD" id="SFLDS00003">
    <property type="entry name" value="Haloacid_Dehalogenase"/>
    <property type="match status" value="1"/>
</dbReference>
<feature type="binding site" evidence="20">
    <location>
        <position position="891"/>
    </location>
    <ligand>
        <name>Mg(2+)</name>
        <dbReference type="ChEBI" id="CHEBI:18420"/>
    </ligand>
</feature>
<evidence type="ECO:0000256" key="8">
    <source>
        <dbReference type="ARBA" id="ARBA00022741"/>
    </source>
</evidence>
<dbReference type="Pfam" id="PF00122">
    <property type="entry name" value="E1-E2_ATPase"/>
    <property type="match status" value="1"/>
</dbReference>
<evidence type="ECO:0000256" key="17">
    <source>
        <dbReference type="ARBA" id="ARBA00051303"/>
    </source>
</evidence>
<dbReference type="EMBL" id="JANAWD010000265">
    <property type="protein sequence ID" value="KAJ3482602.1"/>
    <property type="molecule type" value="Genomic_DNA"/>
</dbReference>
<keyword evidence="14 21" id="KW-0472">Membrane</keyword>
<feature type="binding site" evidence="20">
    <location>
        <position position="895"/>
    </location>
    <ligand>
        <name>Mg(2+)</name>
        <dbReference type="ChEBI" id="CHEBI:18420"/>
    </ligand>
</feature>
<keyword evidence="6 21" id="KW-0812">Transmembrane</keyword>
<feature type="binding site" evidence="20">
    <location>
        <position position="492"/>
    </location>
    <ligand>
        <name>Mg(2+)</name>
        <dbReference type="ChEBI" id="CHEBI:18420"/>
    </ligand>
</feature>
<feature type="transmembrane region" description="Helical" evidence="21">
    <location>
        <begin position="1031"/>
        <end position="1055"/>
    </location>
</feature>
<evidence type="ECO:0000256" key="15">
    <source>
        <dbReference type="ARBA" id="ARBA00034036"/>
    </source>
</evidence>
<feature type="binding site" evidence="19">
    <location>
        <position position="492"/>
    </location>
    <ligand>
        <name>ATP</name>
        <dbReference type="ChEBI" id="CHEBI:30616"/>
    </ligand>
</feature>
<feature type="binding site" evidence="19">
    <location>
        <position position="637"/>
    </location>
    <ligand>
        <name>ATP</name>
        <dbReference type="ChEBI" id="CHEBI:30616"/>
    </ligand>
</feature>
<accession>A0AAD5V0F9</accession>
<dbReference type="AlphaFoldDB" id="A0AAD5V0F9"/>
<evidence type="ECO:0000256" key="21">
    <source>
        <dbReference type="RuleBase" id="RU362033"/>
    </source>
</evidence>
<feature type="transmembrane region" description="Helical" evidence="21">
    <location>
        <begin position="1100"/>
        <end position="1123"/>
    </location>
</feature>
<dbReference type="Pfam" id="PF13246">
    <property type="entry name" value="Cation_ATPase"/>
    <property type="match status" value="1"/>
</dbReference>
<feature type="binding site" evidence="19">
    <location>
        <position position="865"/>
    </location>
    <ligand>
        <name>ATP</name>
        <dbReference type="ChEBI" id="CHEBI:30616"/>
    </ligand>
</feature>
<evidence type="ECO:0000313" key="26">
    <source>
        <dbReference type="EMBL" id="KAJ3482602.1"/>
    </source>
</evidence>
<evidence type="ECO:0000259" key="25">
    <source>
        <dbReference type="Pfam" id="PF16212"/>
    </source>
</evidence>
<dbReference type="Proteomes" id="UP001212997">
    <property type="component" value="Unassembled WGS sequence"/>
</dbReference>
<dbReference type="PANTHER" id="PTHR24092">
    <property type="entry name" value="PROBABLE PHOSPHOLIPID-TRANSPORTING ATPASE"/>
    <property type="match status" value="1"/>
</dbReference>
<dbReference type="GO" id="GO:0005524">
    <property type="term" value="F:ATP binding"/>
    <property type="evidence" value="ECO:0007669"/>
    <property type="project" value="UniProtKB-UniRule"/>
</dbReference>
<keyword evidence="13" id="KW-0333">Golgi apparatus</keyword>
<feature type="binding site" evidence="19">
    <location>
        <position position="596"/>
    </location>
    <ligand>
        <name>ATP</name>
        <dbReference type="ChEBI" id="CHEBI:30616"/>
    </ligand>
</feature>
<proteinExistence type="inferred from homology"/>
<evidence type="ECO:0000256" key="20">
    <source>
        <dbReference type="PIRSR" id="PIRSR606539-3"/>
    </source>
</evidence>
<evidence type="ECO:0000256" key="5">
    <source>
        <dbReference type="ARBA" id="ARBA00008109"/>
    </source>
</evidence>
<feature type="binding site" evidence="19">
    <location>
        <position position="493"/>
    </location>
    <ligand>
        <name>ATP</name>
        <dbReference type="ChEBI" id="CHEBI:30616"/>
    </ligand>
</feature>
<evidence type="ECO:0000256" key="7">
    <source>
        <dbReference type="ARBA" id="ARBA00022723"/>
    </source>
</evidence>
<evidence type="ECO:0000256" key="9">
    <source>
        <dbReference type="ARBA" id="ARBA00022840"/>
    </source>
</evidence>
<keyword evidence="8 19" id="KW-0547">Nucleotide-binding</keyword>
<dbReference type="SUPFAM" id="SSF81653">
    <property type="entry name" value="Calcium ATPase, transduction domain A"/>
    <property type="match status" value="1"/>
</dbReference>
<keyword evidence="10 20" id="KW-0460">Magnesium</keyword>
<feature type="binding site" evidence="20">
    <location>
        <position position="494"/>
    </location>
    <ligand>
        <name>Mg(2+)</name>
        <dbReference type="ChEBI" id="CHEBI:18420"/>
    </ligand>
</feature>
<dbReference type="GO" id="GO:0016887">
    <property type="term" value="F:ATP hydrolysis activity"/>
    <property type="evidence" value="ECO:0007669"/>
    <property type="project" value="InterPro"/>
</dbReference>
<evidence type="ECO:0000256" key="19">
    <source>
        <dbReference type="PIRSR" id="PIRSR606539-2"/>
    </source>
</evidence>
<dbReference type="PROSITE" id="PS00154">
    <property type="entry name" value="ATPASE_E1_E2"/>
    <property type="match status" value="1"/>
</dbReference>
<dbReference type="GO" id="GO:0005886">
    <property type="term" value="C:plasma membrane"/>
    <property type="evidence" value="ECO:0007669"/>
    <property type="project" value="TreeGrafter"/>
</dbReference>
<reference evidence="26" key="1">
    <citation type="submission" date="2022-07" db="EMBL/GenBank/DDBJ databases">
        <title>Genome Sequence of Physisporinus lineatus.</title>
        <authorList>
            <person name="Buettner E."/>
        </authorList>
    </citation>
    <scope>NUCLEOTIDE SEQUENCE</scope>
    <source>
        <strain evidence="26">VT162</strain>
    </source>
</reference>
<keyword evidence="11 21" id="KW-1278">Translocase</keyword>
<dbReference type="SUPFAM" id="SSF81665">
    <property type="entry name" value="Calcium ATPase, transmembrane domain M"/>
    <property type="match status" value="1"/>
</dbReference>
<feature type="binding site" evidence="19">
    <location>
        <position position="660"/>
    </location>
    <ligand>
        <name>ATP</name>
        <dbReference type="ChEBI" id="CHEBI:30616"/>
    </ligand>
</feature>
<dbReference type="InterPro" id="IPR023214">
    <property type="entry name" value="HAD_sf"/>
</dbReference>
<dbReference type="FunFam" id="3.40.50.1000:FF:000010">
    <property type="entry name" value="Phospholipid-transporting ATPase"/>
    <property type="match status" value="1"/>
</dbReference>
<feature type="transmembrane region" description="Helical" evidence="21">
    <location>
        <begin position="988"/>
        <end position="1010"/>
    </location>
</feature>
<dbReference type="InterPro" id="IPR023298">
    <property type="entry name" value="ATPase_P-typ_TM_dom_sf"/>
</dbReference>
<dbReference type="InterPro" id="IPR008250">
    <property type="entry name" value="ATPase_P-typ_transduc_dom_A_sf"/>
</dbReference>
<comment type="caution">
    <text evidence="21">Lacks conserved residue(s) required for the propagation of feature annotation.</text>
</comment>
<dbReference type="InterPro" id="IPR059000">
    <property type="entry name" value="ATPase_P-type_domA"/>
</dbReference>
<feature type="binding site" evidence="19">
    <location>
        <position position="775"/>
    </location>
    <ligand>
        <name>ATP</name>
        <dbReference type="ChEBI" id="CHEBI:30616"/>
    </ligand>
</feature>
<dbReference type="SFLD" id="SFLDG00002">
    <property type="entry name" value="C1.7:_P-type_atpase_like"/>
    <property type="match status" value="1"/>
</dbReference>
<dbReference type="Pfam" id="PF16212">
    <property type="entry name" value="PhoLip_ATPase_C"/>
    <property type="match status" value="1"/>
</dbReference>
<name>A0AAD5V0F9_9APHY</name>
<feature type="binding site" evidence="19">
    <location>
        <position position="894"/>
    </location>
    <ligand>
        <name>ATP</name>
        <dbReference type="ChEBI" id="CHEBI:30616"/>
    </ligand>
</feature>
<evidence type="ECO:0000256" key="3">
    <source>
        <dbReference type="ARBA" id="ARBA00004308"/>
    </source>
</evidence>
<evidence type="ECO:0000256" key="14">
    <source>
        <dbReference type="ARBA" id="ARBA00023136"/>
    </source>
</evidence>
<dbReference type="GO" id="GO:0006892">
    <property type="term" value="P:post-Golgi vesicle-mediated transport"/>
    <property type="evidence" value="ECO:0007669"/>
    <property type="project" value="TreeGrafter"/>
</dbReference>
<dbReference type="PRINTS" id="PR00119">
    <property type="entry name" value="CATATPASE"/>
</dbReference>
<dbReference type="InterPro" id="IPR032631">
    <property type="entry name" value="P-type_ATPase_N"/>
</dbReference>
<dbReference type="EC" id="7.6.2.1" evidence="21"/>
<keyword evidence="9 19" id="KW-0067">ATP-binding</keyword>
<feature type="binding site" evidence="19">
    <location>
        <position position="693"/>
    </location>
    <ligand>
        <name>ATP</name>
        <dbReference type="ChEBI" id="CHEBI:30616"/>
    </ligand>
</feature>